<sequence>MANLEIHRFSPARILILDVQERLLAKDSRRFVLFPIRYIKIWKAYLHAVTTLWEARCAGLSRDSKDWTECLSFQQRCGGIFFFKLSIASHGIHKRLLDIISKEITVPEAHCYFSFQSVNENVHQEAMAKITHGLTGIRMDDCVDEWELLRPKEKFMNIWTRSSVYPFSERLLVFIFIQGIFGISLSRLLQWFSGKDYLPTMVSTYTRIFNDRECHVDFVSLLFYHLKRRPLTSFVNEFVGTIVKIEKKFGSDLLDLSEIDIPLDDLNRVLDGKAQAAQPKAPENELFSFDFHAPSLVQNTAVMEQPKKDVKQNILSFTLISVYCRLYRLSHAWIRVCTSMGILVSLCFSIPLHWRTRVTLGEDGMYEDVLRFWMDKDKEGNTPDALQEVIEHLMYQGKACPHLYSLVLRFLTSTPELLNRHQTGLKDILEHIDDVQLILLGSLTSFESKWSGECRFNEAMVDQDDQGK</sequence>
<keyword evidence="2" id="KW-1185">Reference proteome</keyword>
<name>A0ACB8HAM9_PSICU</name>
<evidence type="ECO:0000313" key="1">
    <source>
        <dbReference type="EMBL" id="KAH9484785.1"/>
    </source>
</evidence>
<protein>
    <submittedName>
        <fullName evidence="1">Ribonucleoside-diphosphate reductase small chain</fullName>
    </submittedName>
</protein>
<dbReference type="EMBL" id="JAFIQS020000002">
    <property type="protein sequence ID" value="KAH9484785.1"/>
    <property type="molecule type" value="Genomic_DNA"/>
</dbReference>
<reference evidence="1" key="1">
    <citation type="submission" date="2021-10" db="EMBL/GenBank/DDBJ databases">
        <title>Psilocybe cubensis genome.</title>
        <authorList>
            <person name="Mckernan K.J."/>
            <person name="Crawford S."/>
            <person name="Trippe A."/>
            <person name="Kane L.T."/>
            <person name="Mclaughlin S."/>
        </authorList>
    </citation>
    <scope>NUCLEOTIDE SEQUENCE</scope>
    <source>
        <strain evidence="1">MGC-MH-2018</strain>
    </source>
</reference>
<proteinExistence type="predicted"/>
<dbReference type="Proteomes" id="UP000664032">
    <property type="component" value="Unassembled WGS sequence"/>
</dbReference>
<gene>
    <name evidence="1" type="ORF">JR316_0001687</name>
</gene>
<accession>A0ACB8HAM9</accession>
<comment type="caution">
    <text evidence="1">The sequence shown here is derived from an EMBL/GenBank/DDBJ whole genome shotgun (WGS) entry which is preliminary data.</text>
</comment>
<organism evidence="1 2">
    <name type="scientific">Psilocybe cubensis</name>
    <name type="common">Psychedelic mushroom</name>
    <name type="synonym">Stropharia cubensis</name>
    <dbReference type="NCBI Taxonomy" id="181762"/>
    <lineage>
        <taxon>Eukaryota</taxon>
        <taxon>Fungi</taxon>
        <taxon>Dikarya</taxon>
        <taxon>Basidiomycota</taxon>
        <taxon>Agaricomycotina</taxon>
        <taxon>Agaricomycetes</taxon>
        <taxon>Agaricomycetidae</taxon>
        <taxon>Agaricales</taxon>
        <taxon>Agaricineae</taxon>
        <taxon>Strophariaceae</taxon>
        <taxon>Psilocybe</taxon>
    </lineage>
</organism>
<evidence type="ECO:0000313" key="2">
    <source>
        <dbReference type="Proteomes" id="UP000664032"/>
    </source>
</evidence>